<dbReference type="RefSeq" id="WP_284938787.1">
    <property type="nucleotide sequence ID" value="NZ_JANURM010000033.1"/>
</dbReference>
<accession>A0ABT7HTE2</accession>
<sequence>MSSPLRERQIETLKKFSDFAEIHNKKDITIKKIIKRLYRLNLDELKSVKNYIKGIR</sequence>
<evidence type="ECO:0000313" key="2">
    <source>
        <dbReference type="Proteomes" id="UP001173801"/>
    </source>
</evidence>
<dbReference type="EMBL" id="JANURM010000033">
    <property type="protein sequence ID" value="MDL0089990.1"/>
    <property type="molecule type" value="Genomic_DNA"/>
</dbReference>
<dbReference type="Proteomes" id="UP001173801">
    <property type="component" value="Unassembled WGS sequence"/>
</dbReference>
<reference evidence="1" key="2">
    <citation type="journal article" date="2023" name="Microorganisms">
        <title>Isolation and Genomic Characteristics of Cat-Borne Campylobacter felis sp. nov. and Sheep-Borne Campylobacter ovis sp. nov.</title>
        <authorList>
            <person name="Wang H."/>
            <person name="Li Y."/>
            <person name="Gu Y."/>
            <person name="Zhou G."/>
            <person name="Chen X."/>
            <person name="Zhang X."/>
            <person name="Shao Z."/>
            <person name="Zhang J."/>
            <person name="Zhang M."/>
        </authorList>
    </citation>
    <scope>NUCLEOTIDE SEQUENCE</scope>
    <source>
        <strain evidence="1">PS10</strain>
    </source>
</reference>
<reference evidence="1" key="1">
    <citation type="submission" date="2022-08" db="EMBL/GenBank/DDBJ databases">
        <authorList>
            <person name="Wang H."/>
        </authorList>
    </citation>
    <scope>NUCLEOTIDE SEQUENCE</scope>
    <source>
        <strain evidence="1">PS10</strain>
    </source>
</reference>
<comment type="caution">
    <text evidence="1">The sequence shown here is derived from an EMBL/GenBank/DDBJ whole genome shotgun (WGS) entry which is preliminary data.</text>
</comment>
<name>A0ABT7HTE2_9BACT</name>
<proteinExistence type="predicted"/>
<gene>
    <name evidence="1" type="ORF">NYG85_11555</name>
</gene>
<protein>
    <submittedName>
        <fullName evidence="1">Uncharacterized protein</fullName>
    </submittedName>
</protein>
<evidence type="ECO:0000313" key="1">
    <source>
        <dbReference type="EMBL" id="MDL0089990.1"/>
    </source>
</evidence>
<keyword evidence="2" id="KW-1185">Reference proteome</keyword>
<organism evidence="1 2">
    <name type="scientific">Campylobacter gastrosuis</name>
    <dbReference type="NCBI Taxonomy" id="2974576"/>
    <lineage>
        <taxon>Bacteria</taxon>
        <taxon>Pseudomonadati</taxon>
        <taxon>Campylobacterota</taxon>
        <taxon>Epsilonproteobacteria</taxon>
        <taxon>Campylobacterales</taxon>
        <taxon>Campylobacteraceae</taxon>
        <taxon>Campylobacter</taxon>
    </lineage>
</organism>